<dbReference type="InterPro" id="IPR039420">
    <property type="entry name" value="WalR-like"/>
</dbReference>
<dbReference type="PROSITE" id="PS50110">
    <property type="entry name" value="RESPONSE_REGULATORY"/>
    <property type="match status" value="1"/>
</dbReference>
<dbReference type="EMBL" id="LWMH01000001">
    <property type="protein sequence ID" value="KZS46474.1"/>
    <property type="molecule type" value="Genomic_DNA"/>
</dbReference>
<evidence type="ECO:0000256" key="1">
    <source>
        <dbReference type="ARBA" id="ARBA00022553"/>
    </source>
</evidence>
<dbReference type="RefSeq" id="WP_063478340.1">
    <property type="nucleotide sequence ID" value="NZ_CP147845.1"/>
</dbReference>
<evidence type="ECO:0000256" key="6">
    <source>
        <dbReference type="PROSITE-ProRule" id="PRU00169"/>
    </source>
</evidence>
<evidence type="ECO:0000313" key="9">
    <source>
        <dbReference type="Proteomes" id="UP000076796"/>
    </source>
</evidence>
<dbReference type="Proteomes" id="UP000076796">
    <property type="component" value="Unassembled WGS sequence"/>
</dbReference>
<dbReference type="OrthoDB" id="3190595at2"/>
<dbReference type="GO" id="GO:0000156">
    <property type="term" value="F:phosphorelay response regulator activity"/>
    <property type="evidence" value="ECO:0007669"/>
    <property type="project" value="TreeGrafter"/>
</dbReference>
<keyword evidence="4" id="KW-0238">DNA-binding</keyword>
<dbReference type="Pfam" id="PF00072">
    <property type="entry name" value="Response_reg"/>
    <property type="match status" value="1"/>
</dbReference>
<dbReference type="GO" id="GO:0005829">
    <property type="term" value="C:cytosol"/>
    <property type="evidence" value="ECO:0007669"/>
    <property type="project" value="TreeGrafter"/>
</dbReference>
<dbReference type="AlphaFoldDB" id="A0A163JAJ2"/>
<evidence type="ECO:0000313" key="8">
    <source>
        <dbReference type="EMBL" id="KZS46474.1"/>
    </source>
</evidence>
<feature type="modified residue" description="4-aspartylphosphate" evidence="6">
    <location>
        <position position="54"/>
    </location>
</feature>
<evidence type="ECO:0000256" key="3">
    <source>
        <dbReference type="ARBA" id="ARBA00023015"/>
    </source>
</evidence>
<dbReference type="SMART" id="SM00448">
    <property type="entry name" value="REC"/>
    <property type="match status" value="1"/>
</dbReference>
<dbReference type="PANTHER" id="PTHR48111">
    <property type="entry name" value="REGULATOR OF RPOS"/>
    <property type="match status" value="1"/>
</dbReference>
<dbReference type="PANTHER" id="PTHR48111:SF17">
    <property type="entry name" value="TRANSCRIPTIONAL REGULATORY PROTEIN YPDB"/>
    <property type="match status" value="1"/>
</dbReference>
<dbReference type="Gene3D" id="3.40.50.2300">
    <property type="match status" value="1"/>
</dbReference>
<sequence>MWKIIIVEDEKPILGLHARLLETYGPFQIVGCFESPFDALQEIPKLDLDALVLDIEMPRMTGLQLAQNLVENGIDVPVIFTTAHQQYAVQAFRVQALDYLLKPMTMNMVKQLDERLQKYYGQRPKPIPKNTLDVQLYGEASVMRGDQLVKWPTRLTEELFYYLLLHENKLCHKWRIIDDLWTNVEEKRALSNLYNTIYRMRQLLMELDIPIVIERMNEGYIMNTNNSIVVKSKEGPDALLLESKGYLWAYAFESAR</sequence>
<dbReference type="SUPFAM" id="SSF46894">
    <property type="entry name" value="C-terminal effector domain of the bipartite response regulators"/>
    <property type="match status" value="1"/>
</dbReference>
<gene>
    <name evidence="8" type="ORF">AWU65_11380</name>
</gene>
<keyword evidence="5" id="KW-0804">Transcription</keyword>
<evidence type="ECO:0000256" key="2">
    <source>
        <dbReference type="ARBA" id="ARBA00023012"/>
    </source>
</evidence>
<keyword evidence="1 6" id="KW-0597">Phosphoprotein</keyword>
<evidence type="ECO:0000256" key="4">
    <source>
        <dbReference type="ARBA" id="ARBA00023125"/>
    </source>
</evidence>
<dbReference type="InterPro" id="IPR016032">
    <property type="entry name" value="Sig_transdc_resp-reg_C-effctor"/>
</dbReference>
<keyword evidence="9" id="KW-1185">Reference proteome</keyword>
<dbReference type="GeneID" id="97558211"/>
<dbReference type="GO" id="GO:0006355">
    <property type="term" value="P:regulation of DNA-templated transcription"/>
    <property type="evidence" value="ECO:0007669"/>
    <property type="project" value="InterPro"/>
</dbReference>
<evidence type="ECO:0000259" key="7">
    <source>
        <dbReference type="PROSITE" id="PS50110"/>
    </source>
</evidence>
<keyword evidence="3" id="KW-0805">Transcription regulation</keyword>
<dbReference type="InterPro" id="IPR036388">
    <property type="entry name" value="WH-like_DNA-bd_sf"/>
</dbReference>
<proteinExistence type="predicted"/>
<dbReference type="InterPro" id="IPR011006">
    <property type="entry name" value="CheY-like_superfamily"/>
</dbReference>
<keyword evidence="2" id="KW-0902">Two-component regulatory system</keyword>
<comment type="caution">
    <text evidence="8">The sequence shown here is derived from an EMBL/GenBank/DDBJ whole genome shotgun (WGS) entry which is preliminary data.</text>
</comment>
<dbReference type="InterPro" id="IPR001789">
    <property type="entry name" value="Sig_transdc_resp-reg_receiver"/>
</dbReference>
<dbReference type="GO" id="GO:0000976">
    <property type="term" value="F:transcription cis-regulatory region binding"/>
    <property type="evidence" value="ECO:0007669"/>
    <property type="project" value="TreeGrafter"/>
</dbReference>
<protein>
    <submittedName>
        <fullName evidence="8">Response regulator receiver protein</fullName>
    </submittedName>
</protein>
<evidence type="ECO:0000256" key="5">
    <source>
        <dbReference type="ARBA" id="ARBA00023163"/>
    </source>
</evidence>
<dbReference type="GO" id="GO:0032993">
    <property type="term" value="C:protein-DNA complex"/>
    <property type="evidence" value="ECO:0007669"/>
    <property type="project" value="TreeGrafter"/>
</dbReference>
<feature type="domain" description="Response regulatory" evidence="7">
    <location>
        <begin position="3"/>
        <end position="117"/>
    </location>
</feature>
<dbReference type="Gene3D" id="1.10.10.10">
    <property type="entry name" value="Winged helix-like DNA-binding domain superfamily/Winged helix DNA-binding domain"/>
    <property type="match status" value="1"/>
</dbReference>
<reference evidence="8" key="1">
    <citation type="journal article" date="2016" name="Genome Announc.">
        <title>Draft genomes of two strains of Paenibacillus glucanolyticus with capability to degrade lignocellulose.</title>
        <authorList>
            <person name="Mathews S.L."/>
            <person name="Pawlak J."/>
            <person name="Grunden A.M."/>
        </authorList>
    </citation>
    <scope>NUCLEOTIDE SEQUENCE [LARGE SCALE GENOMIC DNA]</scope>
    <source>
        <strain evidence="8">SLM1</strain>
    </source>
</reference>
<name>A0A163JAJ2_9BACL</name>
<dbReference type="STRING" id="59843.A3958_10915"/>
<dbReference type="SUPFAM" id="SSF52172">
    <property type="entry name" value="CheY-like"/>
    <property type="match status" value="1"/>
</dbReference>
<organism evidence="8 9">
    <name type="scientific">Paenibacillus glucanolyticus</name>
    <dbReference type="NCBI Taxonomy" id="59843"/>
    <lineage>
        <taxon>Bacteria</taxon>
        <taxon>Bacillati</taxon>
        <taxon>Bacillota</taxon>
        <taxon>Bacilli</taxon>
        <taxon>Bacillales</taxon>
        <taxon>Paenibacillaceae</taxon>
        <taxon>Paenibacillus</taxon>
    </lineage>
</organism>
<accession>A0A163JAJ2</accession>